<dbReference type="GO" id="GO:0005886">
    <property type="term" value="C:plasma membrane"/>
    <property type="evidence" value="ECO:0007669"/>
    <property type="project" value="TreeGrafter"/>
</dbReference>
<dbReference type="CDD" id="cd05167">
    <property type="entry name" value="PI4Kc_III_alpha"/>
    <property type="match status" value="1"/>
</dbReference>
<feature type="region of interest" description="Disordered" evidence="5">
    <location>
        <begin position="508"/>
        <end position="535"/>
    </location>
</feature>
<accession>A0A8J8NI12</accession>
<comment type="similarity">
    <text evidence="1">Belongs to the PI3/PI4-kinase family. Type III PI4K subfamily.</text>
</comment>
<dbReference type="GO" id="GO:0004430">
    <property type="term" value="F:1-phosphatidylinositol 4-kinase activity"/>
    <property type="evidence" value="ECO:0007669"/>
    <property type="project" value="UniProtKB-EC"/>
</dbReference>
<proteinExistence type="inferred from homology"/>
<dbReference type="Gene3D" id="3.30.1010.10">
    <property type="entry name" value="Phosphatidylinositol 3-kinase Catalytic Subunit, Chain A, domain 4"/>
    <property type="match status" value="2"/>
</dbReference>
<protein>
    <recommendedName>
        <fullName evidence="2">1-phosphatidylinositol 4-kinase</fullName>
        <ecNumber evidence="2">2.7.1.67</ecNumber>
    </recommendedName>
</protein>
<dbReference type="InterPro" id="IPR036940">
    <property type="entry name" value="PI3/4_kinase_cat_sf"/>
</dbReference>
<evidence type="ECO:0000259" key="7">
    <source>
        <dbReference type="PROSITE" id="PS51545"/>
    </source>
</evidence>
<evidence type="ECO:0000256" key="5">
    <source>
        <dbReference type="SAM" id="MobiDB-lite"/>
    </source>
</evidence>
<evidence type="ECO:0000256" key="4">
    <source>
        <dbReference type="ARBA" id="ARBA00022777"/>
    </source>
</evidence>
<comment type="caution">
    <text evidence="8">The sequence shown here is derived from an EMBL/GenBank/DDBJ whole genome shotgun (WGS) entry which is preliminary data.</text>
</comment>
<feature type="compositionally biased region" description="Low complexity" evidence="5">
    <location>
        <begin position="520"/>
        <end position="533"/>
    </location>
</feature>
<dbReference type="Pfam" id="PF00454">
    <property type="entry name" value="PI3_PI4_kinase"/>
    <property type="match status" value="1"/>
</dbReference>
<evidence type="ECO:0000313" key="8">
    <source>
        <dbReference type="EMBL" id="TNV74906.1"/>
    </source>
</evidence>
<reference evidence="8" key="1">
    <citation type="submission" date="2019-06" db="EMBL/GenBank/DDBJ databases">
        <authorList>
            <person name="Zheng W."/>
        </authorList>
    </citation>
    <scope>NUCLEOTIDE SEQUENCE</scope>
    <source>
        <strain evidence="8">QDHG01</strain>
    </source>
</reference>
<dbReference type="FunFam" id="1.10.1070.11:FF:000012">
    <property type="entry name" value="Phosphatidylinositol 4-kinase alpha 1"/>
    <property type="match status" value="1"/>
</dbReference>
<dbReference type="InterPro" id="IPR015433">
    <property type="entry name" value="PI3/4_kinase"/>
</dbReference>
<dbReference type="SMART" id="SM00146">
    <property type="entry name" value="PI3Kc"/>
    <property type="match status" value="1"/>
</dbReference>
<sequence>MEILKGPLTEDIISRPHIYQYSTEALEIYLDYHIQQKIPLLEKKGVISLWRAWGFVKLCKYMGFKYNGEYFLNQLALKPFEFVKSKTILLYLPEIFQSMRNDSHQQIQRFLIKKCKEFASVAHNVLWYCKVEQIPDKSKGRKVPLPLRENLPEVTSILEANILKHMTKEQNDFFNTETEFFERVTSISGLLQPKQSKDEKKAIIREKLTEYNKSIPESVYLPTNSNCRVVGIVPTSGAPMQSAARVPILISFEVEDYPGPDDDPILTHGGSSLSTFLPSQDNAVMPFLKLGDFSNGNNRPSSAAAGGGNSLQKKKTLRKQQRSSKHLLDGLGGAGNDSLLIDQDQVDEYDVMLGELDNESNCGAEDENNVSPKHTPASQIAVLNVKSRLHQYNFVTNKNEEKFNASSSQVQQDLEEQKESSPPSQSEIDNSFVKTMTQQRHFSTAVQMHQNATAQVKSSVSELELRKTIYKPLTTAQQRRGTTVAKGGIGMKYVNNVYGGGGVSTIKPKRKTMTRQVEQNGSDNNNSPNNQRNSHVKKANVRIVSCIFKVNDDLRQDIIALQVITLFQKIFKKCELDLFVAPYKCISNRTGDDKTLGGIIECVPNSHSRDQLGKAFEIDLHQYFLKRFGSEHSSEFKLARLNFIKSLSAYSVVSYILQIKDRHNGNIMIDDWGHIIHIDFGFIFDWSPGKDMRFESADFKLTKEFIDIMGGHDKAEAYQLYITKTVQAYLAVREHYCEFRNLIQLMFYSGFPCFKETSLQKLEERFRLDLNILEAGNHMRGLIYNAHDKWTTKFYDHIQYLQNKIVF</sequence>
<dbReference type="GO" id="GO:0005737">
    <property type="term" value="C:cytoplasm"/>
    <property type="evidence" value="ECO:0007669"/>
    <property type="project" value="TreeGrafter"/>
</dbReference>
<evidence type="ECO:0000259" key="6">
    <source>
        <dbReference type="PROSITE" id="PS50290"/>
    </source>
</evidence>
<dbReference type="PROSITE" id="PS51545">
    <property type="entry name" value="PIK_HELICAL"/>
    <property type="match status" value="1"/>
</dbReference>
<dbReference type="InterPro" id="IPR000403">
    <property type="entry name" value="PI3/4_kinase_cat_dom"/>
</dbReference>
<dbReference type="InterPro" id="IPR016024">
    <property type="entry name" value="ARM-type_fold"/>
</dbReference>
<dbReference type="PROSITE" id="PS50290">
    <property type="entry name" value="PI3_4_KINASE_3"/>
    <property type="match status" value="1"/>
</dbReference>
<dbReference type="OrthoDB" id="290439at2759"/>
<dbReference type="Gene3D" id="1.10.1070.11">
    <property type="entry name" value="Phosphatidylinositol 3-/4-kinase, catalytic domain"/>
    <property type="match status" value="1"/>
</dbReference>
<evidence type="ECO:0000256" key="3">
    <source>
        <dbReference type="ARBA" id="ARBA00022679"/>
    </source>
</evidence>
<evidence type="ECO:0000256" key="1">
    <source>
        <dbReference type="ARBA" id="ARBA00006209"/>
    </source>
</evidence>
<evidence type="ECO:0000256" key="2">
    <source>
        <dbReference type="ARBA" id="ARBA00012169"/>
    </source>
</evidence>
<gene>
    <name evidence="8" type="ORF">FGO68_gene10176</name>
</gene>
<dbReference type="GO" id="GO:0048015">
    <property type="term" value="P:phosphatidylinositol-mediated signaling"/>
    <property type="evidence" value="ECO:0007669"/>
    <property type="project" value="TreeGrafter"/>
</dbReference>
<dbReference type="PROSITE" id="PS00915">
    <property type="entry name" value="PI3_4_KINASE_1"/>
    <property type="match status" value="1"/>
</dbReference>
<keyword evidence="3" id="KW-0808">Transferase</keyword>
<organism evidence="8 9">
    <name type="scientific">Halteria grandinella</name>
    <dbReference type="NCBI Taxonomy" id="5974"/>
    <lineage>
        <taxon>Eukaryota</taxon>
        <taxon>Sar</taxon>
        <taxon>Alveolata</taxon>
        <taxon>Ciliophora</taxon>
        <taxon>Intramacronucleata</taxon>
        <taxon>Spirotrichea</taxon>
        <taxon>Stichotrichia</taxon>
        <taxon>Sporadotrichida</taxon>
        <taxon>Halteriidae</taxon>
        <taxon>Halteria</taxon>
    </lineage>
</organism>
<dbReference type="EC" id="2.7.1.67" evidence="2"/>
<dbReference type="GO" id="GO:0046854">
    <property type="term" value="P:phosphatidylinositol phosphate biosynthetic process"/>
    <property type="evidence" value="ECO:0007669"/>
    <property type="project" value="InterPro"/>
</dbReference>
<dbReference type="PANTHER" id="PTHR10048">
    <property type="entry name" value="PHOSPHATIDYLINOSITOL KINASE"/>
    <property type="match status" value="1"/>
</dbReference>
<dbReference type="PANTHER" id="PTHR10048:SF15">
    <property type="entry name" value="PHOSPHATIDYLINOSITOL 4-KINASE ALPHA"/>
    <property type="match status" value="1"/>
</dbReference>
<feature type="domain" description="PI3K/PI4K catalytic" evidence="6">
    <location>
        <begin position="523"/>
        <end position="791"/>
    </location>
</feature>
<dbReference type="AlphaFoldDB" id="A0A8J8NI12"/>
<keyword evidence="9" id="KW-1185">Reference proteome</keyword>
<dbReference type="InterPro" id="IPR011009">
    <property type="entry name" value="Kinase-like_dom_sf"/>
</dbReference>
<dbReference type="SUPFAM" id="SSF56112">
    <property type="entry name" value="Protein kinase-like (PK-like)"/>
    <property type="match status" value="1"/>
</dbReference>
<dbReference type="Gene3D" id="1.25.40.70">
    <property type="entry name" value="Phosphatidylinositol 3-kinase, accessory domain (PIK)"/>
    <property type="match status" value="1"/>
</dbReference>
<dbReference type="EMBL" id="RRYP01016559">
    <property type="protein sequence ID" value="TNV74906.1"/>
    <property type="molecule type" value="Genomic_DNA"/>
</dbReference>
<keyword evidence="4" id="KW-0418">Kinase</keyword>
<dbReference type="Proteomes" id="UP000785679">
    <property type="component" value="Unassembled WGS sequence"/>
</dbReference>
<dbReference type="SUPFAM" id="SSF48371">
    <property type="entry name" value="ARM repeat"/>
    <property type="match status" value="1"/>
</dbReference>
<feature type="domain" description="PIK helical" evidence="7">
    <location>
        <begin position="1"/>
        <end position="153"/>
    </location>
</feature>
<evidence type="ECO:0000313" key="9">
    <source>
        <dbReference type="Proteomes" id="UP000785679"/>
    </source>
</evidence>
<feature type="region of interest" description="Disordered" evidence="5">
    <location>
        <begin position="403"/>
        <end position="428"/>
    </location>
</feature>
<dbReference type="InterPro" id="IPR042236">
    <property type="entry name" value="PI3K_accessory_sf"/>
</dbReference>
<name>A0A8J8NI12_HALGN</name>
<dbReference type="InterPro" id="IPR001263">
    <property type="entry name" value="PI3K_accessory_dom"/>
</dbReference>
<dbReference type="InterPro" id="IPR018936">
    <property type="entry name" value="PI3/4_kinase_CS"/>
</dbReference>